<dbReference type="AlphaFoldDB" id="A0A367M9P6"/>
<proteinExistence type="predicted"/>
<feature type="non-terminal residue" evidence="1">
    <location>
        <position position="27"/>
    </location>
</feature>
<dbReference type="Proteomes" id="UP000253594">
    <property type="component" value="Unassembled WGS sequence"/>
</dbReference>
<protein>
    <submittedName>
        <fullName evidence="1">DNA repair protein RadC</fullName>
    </submittedName>
</protein>
<organism evidence="1 2">
    <name type="scientific">Pseudomonas aeruginosa</name>
    <dbReference type="NCBI Taxonomy" id="287"/>
    <lineage>
        <taxon>Bacteria</taxon>
        <taxon>Pseudomonadati</taxon>
        <taxon>Pseudomonadota</taxon>
        <taxon>Gammaproteobacteria</taxon>
        <taxon>Pseudomonadales</taxon>
        <taxon>Pseudomonadaceae</taxon>
        <taxon>Pseudomonas</taxon>
    </lineage>
</organism>
<name>A0A367M9P6_PSEAI</name>
<sequence length="27" mass="2919">MKFHKLRAGEVAGSYLVDSPVSETAIL</sequence>
<evidence type="ECO:0000313" key="1">
    <source>
        <dbReference type="EMBL" id="RCI74119.1"/>
    </source>
</evidence>
<gene>
    <name evidence="1" type="ORF">DT376_14710</name>
</gene>
<dbReference type="EMBL" id="QORE01000444">
    <property type="protein sequence ID" value="RCI74119.1"/>
    <property type="molecule type" value="Genomic_DNA"/>
</dbReference>
<reference evidence="1 2" key="1">
    <citation type="submission" date="2018-07" db="EMBL/GenBank/DDBJ databases">
        <title>Mechanisms of high-level aminoglycoside resistance among Gram-negative pathogens in Brazil.</title>
        <authorList>
            <person name="Ballaben A.S."/>
            <person name="Darini A.L.C."/>
            <person name="Doi Y."/>
        </authorList>
    </citation>
    <scope>NUCLEOTIDE SEQUENCE [LARGE SCALE GENOMIC DNA]</scope>
    <source>
        <strain evidence="1 2">B2-305</strain>
    </source>
</reference>
<comment type="caution">
    <text evidence="1">The sequence shown here is derived from an EMBL/GenBank/DDBJ whole genome shotgun (WGS) entry which is preliminary data.</text>
</comment>
<evidence type="ECO:0000313" key="2">
    <source>
        <dbReference type="Proteomes" id="UP000253594"/>
    </source>
</evidence>
<accession>A0A367M9P6</accession>